<evidence type="ECO:0000256" key="1">
    <source>
        <dbReference type="ARBA" id="ARBA00004496"/>
    </source>
</evidence>
<dbReference type="PANTHER" id="PTHR15952:SF11">
    <property type="entry name" value="EXPORTIN-T"/>
    <property type="match status" value="1"/>
</dbReference>
<comment type="similarity">
    <text evidence="10">Belongs to the exportin family.</text>
</comment>
<keyword evidence="7 10" id="KW-0539">Nucleus</keyword>
<evidence type="ECO:0000256" key="6">
    <source>
        <dbReference type="ARBA" id="ARBA00022884"/>
    </source>
</evidence>
<dbReference type="STRING" id="407821.A0A087SUJ9"/>
<keyword evidence="14" id="KW-1185">Reference proteome</keyword>
<keyword evidence="4 10" id="KW-0963">Cytoplasm</keyword>
<name>A0A087SUJ9_STEMI</name>
<feature type="non-terminal residue" evidence="13">
    <location>
        <position position="963"/>
    </location>
</feature>
<gene>
    <name evidence="13" type="ORF">X975_10008</name>
</gene>
<evidence type="ECO:0000313" key="14">
    <source>
        <dbReference type="Proteomes" id="UP000054359"/>
    </source>
</evidence>
<evidence type="ECO:0000259" key="12">
    <source>
        <dbReference type="Pfam" id="PF19282"/>
    </source>
</evidence>
<dbReference type="GO" id="GO:0016363">
    <property type="term" value="C:nuclear matrix"/>
    <property type="evidence" value="ECO:0007669"/>
    <property type="project" value="TreeGrafter"/>
</dbReference>
<evidence type="ECO:0000256" key="8">
    <source>
        <dbReference type="ARBA" id="ARBA00029784"/>
    </source>
</evidence>
<protein>
    <recommendedName>
        <fullName evidence="2 10">Exportin-T</fullName>
    </recommendedName>
    <alternativeName>
        <fullName evidence="8 10">Exportin(tRNA)</fullName>
    </alternativeName>
    <alternativeName>
        <fullName evidence="9 10">tRNA exportin</fullName>
    </alternativeName>
</protein>
<dbReference type="GO" id="GO:0071528">
    <property type="term" value="P:tRNA re-export from nucleus"/>
    <property type="evidence" value="ECO:0007669"/>
    <property type="project" value="UniProtKB-UniRule"/>
</dbReference>
<dbReference type="InterPro" id="IPR045546">
    <property type="entry name" value="Exportin-T_C"/>
</dbReference>
<dbReference type="PANTHER" id="PTHR15952">
    <property type="entry name" value="EXPORTIN-T/LOS1"/>
    <property type="match status" value="1"/>
</dbReference>
<dbReference type="AlphaFoldDB" id="A0A087SUJ9"/>
<reference evidence="13 14" key="1">
    <citation type="submission" date="2013-11" db="EMBL/GenBank/DDBJ databases">
        <title>Genome sequencing of Stegodyphus mimosarum.</title>
        <authorList>
            <person name="Bechsgaard J."/>
        </authorList>
    </citation>
    <scope>NUCLEOTIDE SEQUENCE [LARGE SCALE GENOMIC DNA]</scope>
</reference>
<dbReference type="Pfam" id="PF19282">
    <property type="entry name" value="Exportin-T"/>
    <property type="match status" value="1"/>
</dbReference>
<sequence length="963" mass="109793">MDVEAIQGFLDQGNPEARSRAFQYFEQLKESINGWNLSINFLTSRKDQKDEVKFFCFQIISHYIKTKYHYANSEQQQIIREFVSHWIQSQCSSSKPDSPFIQNKAAQIVCMVFLNDFPTRWPSFFDDLLGTLNLGMTAIDIYLRILLAINSEIADREIPRTQKELESFTFIKDTMRETCIPKLVDSWHHILVTYQTLNTTIVCHCLDVIGAYIAWIDISLIANDRFVQVFIRFLSIPILRESTCDCISQIINKGMDPIAKVKLTESYAAVLEQAGVLNFSGSADDEDFIVKLANLINTMGTAILTSWTRLQKSKDSAGMTVAATAIHNKIELLLKFLNNEDDEVSQAVIEFAREYLQFLKYKVNAGVYGNSDSVNVEAILCIVINKYKYDKSAEIDSQSHEEAMFQEYRKSLKVLFDNLSMLDLNLVFSRTKAMITSTLSQWRTLPFEDVEVAITFLYLLGEAAPVQSCQSNCIDRKAEMNEMLHLLVTSKVSRQGHVLVTLQFFETVVRFEKFFAQEPQHIPEILTAFLDDRGLRNPDPHVRSRASYLFSRFVKCLKTHMPNYTEGILKELQDLLILAPPDNGYISSLLSPDDQLYLYETAAILIISGNFKPECKEALLKNLLSPVAEKFEMLLQKLQIINDERERHEVAKCMNNAIAVTSRTSKAFSNQQTMKSCGCVEVYLQALQVFLGALNLPYEQALLQSAVRQYLHRMVVCLESEVLPFFPIAAEQLLKSSDIRSIQEFIPLINQIISKFKKEIVPFVQQIFMPFVNVIFNALSVPIDENDQPAQSERQLLQRSYFLFIAAIVTNNITEVIAAQEMQNVERVLLTVIQGAVDFPDPVAQKTCFSILKKMVELWGGSDGVAGFVDFMYSNIVPSCFVAPLKETFDLNDAQTILALSESALCLKTILDKRGDEFVTYLKNSYLPTLNVSAEKIEEYCQALKSDPKAFKNYLRFFFQNAR</sequence>
<dbReference type="Proteomes" id="UP000054359">
    <property type="component" value="Unassembled WGS sequence"/>
</dbReference>
<dbReference type="InterPro" id="IPR040017">
    <property type="entry name" value="XPOT"/>
</dbReference>
<dbReference type="OMA" id="HEMFLFG"/>
<dbReference type="EMBL" id="KK112011">
    <property type="protein sequence ID" value="KFM56538.1"/>
    <property type="molecule type" value="Genomic_DNA"/>
</dbReference>
<proteinExistence type="inferred from homology"/>
<dbReference type="SUPFAM" id="SSF48371">
    <property type="entry name" value="ARM repeat"/>
    <property type="match status" value="1"/>
</dbReference>
<keyword evidence="6 10" id="KW-0694">RNA-binding</keyword>
<dbReference type="GO" id="GO:0005737">
    <property type="term" value="C:cytoplasm"/>
    <property type="evidence" value="ECO:0007669"/>
    <property type="project" value="UniProtKB-SubCell"/>
</dbReference>
<evidence type="ECO:0000256" key="9">
    <source>
        <dbReference type="ARBA" id="ARBA00032199"/>
    </source>
</evidence>
<evidence type="ECO:0000259" key="11">
    <source>
        <dbReference type="Pfam" id="PF08389"/>
    </source>
</evidence>
<evidence type="ECO:0000256" key="2">
    <source>
        <dbReference type="ARBA" id="ARBA00018928"/>
    </source>
</evidence>
<keyword evidence="5 10" id="KW-0820">tRNA-binding</keyword>
<evidence type="ECO:0000313" key="13">
    <source>
        <dbReference type="EMBL" id="KFM56538.1"/>
    </source>
</evidence>
<evidence type="ECO:0000256" key="5">
    <source>
        <dbReference type="ARBA" id="ARBA00022555"/>
    </source>
</evidence>
<evidence type="ECO:0000256" key="7">
    <source>
        <dbReference type="ARBA" id="ARBA00023242"/>
    </source>
</evidence>
<dbReference type="GO" id="GO:0005643">
    <property type="term" value="C:nuclear pore"/>
    <property type="evidence" value="ECO:0007669"/>
    <property type="project" value="TreeGrafter"/>
</dbReference>
<dbReference type="InterPro" id="IPR013598">
    <property type="entry name" value="Exportin-1/Importin-b-like"/>
</dbReference>
<dbReference type="InterPro" id="IPR016024">
    <property type="entry name" value="ARM-type_fold"/>
</dbReference>
<comment type="function">
    <text evidence="10">tRNA nucleus export receptor which facilitates tRNA translocation across the nuclear pore complex.</text>
</comment>
<evidence type="ECO:0000256" key="4">
    <source>
        <dbReference type="ARBA" id="ARBA00022490"/>
    </source>
</evidence>
<feature type="domain" description="Exportin-T C-terminal" evidence="12">
    <location>
        <begin position="321"/>
        <end position="962"/>
    </location>
</feature>
<dbReference type="GO" id="GO:0031267">
    <property type="term" value="F:small GTPase binding"/>
    <property type="evidence" value="ECO:0007669"/>
    <property type="project" value="InterPro"/>
</dbReference>
<evidence type="ECO:0000256" key="3">
    <source>
        <dbReference type="ARBA" id="ARBA00022448"/>
    </source>
</evidence>
<organism evidence="13 14">
    <name type="scientific">Stegodyphus mimosarum</name>
    <name type="common">African social velvet spider</name>
    <dbReference type="NCBI Taxonomy" id="407821"/>
    <lineage>
        <taxon>Eukaryota</taxon>
        <taxon>Metazoa</taxon>
        <taxon>Ecdysozoa</taxon>
        <taxon>Arthropoda</taxon>
        <taxon>Chelicerata</taxon>
        <taxon>Arachnida</taxon>
        <taxon>Araneae</taxon>
        <taxon>Araneomorphae</taxon>
        <taxon>Entelegynae</taxon>
        <taxon>Eresoidea</taxon>
        <taxon>Eresidae</taxon>
        <taxon>Stegodyphus</taxon>
    </lineage>
</organism>
<dbReference type="Pfam" id="PF08389">
    <property type="entry name" value="Xpo1"/>
    <property type="match status" value="1"/>
</dbReference>
<dbReference type="Gene3D" id="1.25.10.10">
    <property type="entry name" value="Leucine-rich Repeat Variant"/>
    <property type="match status" value="1"/>
</dbReference>
<dbReference type="FunFam" id="1.25.10.10:FF:000105">
    <property type="entry name" value="Exportin for tRNA"/>
    <property type="match status" value="1"/>
</dbReference>
<evidence type="ECO:0000256" key="10">
    <source>
        <dbReference type="RuleBase" id="RU366037"/>
    </source>
</evidence>
<accession>A0A087SUJ9</accession>
<feature type="domain" description="Exportin-1/Importin-beta-like" evidence="11">
    <location>
        <begin position="99"/>
        <end position="247"/>
    </location>
</feature>
<dbReference type="GO" id="GO:0000049">
    <property type="term" value="F:tRNA binding"/>
    <property type="evidence" value="ECO:0007669"/>
    <property type="project" value="UniProtKB-UniRule"/>
</dbReference>
<dbReference type="OrthoDB" id="26399at2759"/>
<comment type="subcellular location">
    <subcellularLocation>
        <location evidence="1 10">Cytoplasm</location>
    </subcellularLocation>
    <subcellularLocation>
        <location evidence="10">Nucleus</location>
    </subcellularLocation>
    <text evidence="10">Shuttles between the nucleus and the cytoplasm.</text>
</comment>
<dbReference type="InterPro" id="IPR011989">
    <property type="entry name" value="ARM-like"/>
</dbReference>
<keyword evidence="3 10" id="KW-0813">Transport</keyword>